<reference evidence="1" key="1">
    <citation type="journal article" date="2018" name="Genome Biol.">
        <title>SKESA: strategic k-mer extension for scrupulous assemblies.</title>
        <authorList>
            <person name="Souvorov A."/>
            <person name="Agarwala R."/>
            <person name="Lipman D.J."/>
        </authorList>
    </citation>
    <scope>NUCLEOTIDE SEQUENCE</scope>
    <source>
        <strain evidence="1">MA.CK_00/00001968</strain>
    </source>
</reference>
<name>A0A743P1F3_SALER</name>
<sequence length="80" mass="8794">MKKPCRIEPFFISEEAEAELLAAGYVFEPPSHARTTSLPEILMGLTDDALAAWPNEMSSGEVMRRRHVTKAIAGALHGKN</sequence>
<proteinExistence type="predicted"/>
<accession>A0A743P1F3</accession>
<comment type="caution">
    <text evidence="1">The sequence shown here is derived from an EMBL/GenBank/DDBJ whole genome shotgun (WGS) entry which is preliminary data.</text>
</comment>
<protein>
    <submittedName>
        <fullName evidence="1">Uncharacterized protein</fullName>
    </submittedName>
</protein>
<evidence type="ECO:0000313" key="1">
    <source>
        <dbReference type="EMBL" id="HAF2127583.1"/>
    </source>
</evidence>
<organism evidence="1">
    <name type="scientific">Salmonella enterica</name>
    <name type="common">Salmonella choleraesuis</name>
    <dbReference type="NCBI Taxonomy" id="28901"/>
    <lineage>
        <taxon>Bacteria</taxon>
        <taxon>Pseudomonadati</taxon>
        <taxon>Pseudomonadota</taxon>
        <taxon>Gammaproteobacteria</taxon>
        <taxon>Enterobacterales</taxon>
        <taxon>Enterobacteriaceae</taxon>
        <taxon>Salmonella</taxon>
    </lineage>
</organism>
<reference evidence="1" key="2">
    <citation type="submission" date="2020-02" db="EMBL/GenBank/DDBJ databases">
        <authorList>
            <consortium name="NCBI Pathogen Detection Project"/>
        </authorList>
    </citation>
    <scope>NUCLEOTIDE SEQUENCE</scope>
    <source>
        <strain evidence="1">MA.CK_00/00001968</strain>
    </source>
</reference>
<gene>
    <name evidence="1" type="ORF">G9F27_001712</name>
</gene>
<dbReference type="AlphaFoldDB" id="A0A743P1F3"/>
<dbReference type="EMBL" id="DAAUQX010000011">
    <property type="protein sequence ID" value="HAF2127583.1"/>
    <property type="molecule type" value="Genomic_DNA"/>
</dbReference>